<reference evidence="4" key="1">
    <citation type="submission" date="2021-01" db="EMBL/GenBank/DDBJ databases">
        <title>Modified the classification status of verrucomicrobia.</title>
        <authorList>
            <person name="Feng X."/>
        </authorList>
    </citation>
    <scope>NUCLEOTIDE SEQUENCE</scope>
    <source>
        <strain evidence="4">KCTC 22201</strain>
    </source>
</reference>
<dbReference type="InterPro" id="IPR029010">
    <property type="entry name" value="ThuA-like"/>
</dbReference>
<evidence type="ECO:0000256" key="1">
    <source>
        <dbReference type="SAM" id="MobiDB-lite"/>
    </source>
</evidence>
<organism evidence="4 5">
    <name type="scientific">Haloferula rosea</name>
    <dbReference type="NCBI Taxonomy" id="490093"/>
    <lineage>
        <taxon>Bacteria</taxon>
        <taxon>Pseudomonadati</taxon>
        <taxon>Verrucomicrobiota</taxon>
        <taxon>Verrucomicrobiia</taxon>
        <taxon>Verrucomicrobiales</taxon>
        <taxon>Verrucomicrobiaceae</taxon>
        <taxon>Haloferula</taxon>
    </lineage>
</organism>
<feature type="domain" description="ThuA-like" evidence="3">
    <location>
        <begin position="101"/>
        <end position="299"/>
    </location>
</feature>
<evidence type="ECO:0000313" key="5">
    <source>
        <dbReference type="Proteomes" id="UP000658278"/>
    </source>
</evidence>
<proteinExistence type="predicted"/>
<name>A0A934VEX0_9BACT</name>
<comment type="caution">
    <text evidence="4">The sequence shown here is derived from an EMBL/GenBank/DDBJ whole genome shotgun (WGS) entry which is preliminary data.</text>
</comment>
<accession>A0A934VEX0</accession>
<feature type="region of interest" description="Disordered" evidence="1">
    <location>
        <begin position="304"/>
        <end position="329"/>
    </location>
</feature>
<dbReference type="AlphaFoldDB" id="A0A934VEX0"/>
<dbReference type="EMBL" id="JAENII010000003">
    <property type="protein sequence ID" value="MBK1826471.1"/>
    <property type="molecule type" value="Genomic_DNA"/>
</dbReference>
<dbReference type="Gene3D" id="3.40.50.880">
    <property type="match status" value="1"/>
</dbReference>
<dbReference type="RefSeq" id="WP_200277463.1">
    <property type="nucleotide sequence ID" value="NZ_JAENII010000003.1"/>
</dbReference>
<evidence type="ECO:0000259" key="3">
    <source>
        <dbReference type="Pfam" id="PF06283"/>
    </source>
</evidence>
<sequence>MKLRAFRHLPAVLLGFVLLPASSALSAEKLKALIVDGQNNHQVWPKSTIMMRQYLEETGLFEVDVERTRFIWKHEREQDYLPMAGVGKKEGVKNPKPDPGFAPDFSKYDVVVSNFGWKAAAWPEKTKRAFEMYMADGGGLVVVHAADNSWPEWPEFNRMIGLGGWGGRDEKSGPYVYYNADGEIVRDTSKGGCGKHGPRNEFLITMRDSNHPITKGLPDFWTHSEDECYSQLRGPAENMTILATAADTPALQKAGRNEPMLMVIDYHKGRVFHTTLGHDTPAFEGVGFITTFLRGAEWAATGKVTQPIPDDFPSKGKSASRPFKLKDAD</sequence>
<dbReference type="PANTHER" id="PTHR40469:SF2">
    <property type="entry name" value="GALACTOSE-BINDING DOMAIN-LIKE SUPERFAMILY PROTEIN"/>
    <property type="match status" value="1"/>
</dbReference>
<dbReference type="Proteomes" id="UP000658278">
    <property type="component" value="Unassembled WGS sequence"/>
</dbReference>
<dbReference type="InterPro" id="IPR029062">
    <property type="entry name" value="Class_I_gatase-like"/>
</dbReference>
<keyword evidence="5" id="KW-1185">Reference proteome</keyword>
<dbReference type="PANTHER" id="PTHR40469">
    <property type="entry name" value="SECRETED GLYCOSYL HYDROLASE"/>
    <property type="match status" value="1"/>
</dbReference>
<feature type="signal peptide" evidence="2">
    <location>
        <begin position="1"/>
        <end position="26"/>
    </location>
</feature>
<dbReference type="SUPFAM" id="SSF52317">
    <property type="entry name" value="Class I glutamine amidotransferase-like"/>
    <property type="match status" value="1"/>
</dbReference>
<evidence type="ECO:0000313" key="4">
    <source>
        <dbReference type="EMBL" id="MBK1826471.1"/>
    </source>
</evidence>
<evidence type="ECO:0000256" key="2">
    <source>
        <dbReference type="SAM" id="SignalP"/>
    </source>
</evidence>
<gene>
    <name evidence="4" type="ORF">JIN81_05540</name>
</gene>
<protein>
    <submittedName>
        <fullName evidence="4">ThuA domain-containing protein</fullName>
    </submittedName>
</protein>
<dbReference type="Pfam" id="PF06283">
    <property type="entry name" value="ThuA"/>
    <property type="match status" value="1"/>
</dbReference>
<keyword evidence="2" id="KW-0732">Signal</keyword>
<feature type="chain" id="PRO_5038057218" evidence="2">
    <location>
        <begin position="27"/>
        <end position="329"/>
    </location>
</feature>